<dbReference type="EMBL" id="JWZT01002428">
    <property type="protein sequence ID" value="KII69472.1"/>
    <property type="molecule type" value="Genomic_DNA"/>
</dbReference>
<feature type="compositionally biased region" description="Basic residues" evidence="3">
    <location>
        <begin position="63"/>
        <end position="76"/>
    </location>
</feature>
<protein>
    <submittedName>
        <fullName evidence="5">Ankyrin repeat domain-containing protein 17</fullName>
    </submittedName>
</protein>
<dbReference type="PROSITE" id="PS50084">
    <property type="entry name" value="KH_TYPE_1"/>
    <property type="match status" value="1"/>
</dbReference>
<feature type="compositionally biased region" description="Polar residues" evidence="3">
    <location>
        <begin position="499"/>
        <end position="511"/>
    </location>
</feature>
<dbReference type="SMART" id="SM00322">
    <property type="entry name" value="KH"/>
    <property type="match status" value="1"/>
</dbReference>
<evidence type="ECO:0000256" key="3">
    <source>
        <dbReference type="SAM" id="MobiDB-lite"/>
    </source>
</evidence>
<feature type="compositionally biased region" description="Pro residues" evidence="3">
    <location>
        <begin position="116"/>
        <end position="130"/>
    </location>
</feature>
<proteinExistence type="predicted"/>
<dbReference type="GO" id="GO:0003723">
    <property type="term" value="F:RNA binding"/>
    <property type="evidence" value="ECO:0007669"/>
    <property type="project" value="UniProtKB-UniRule"/>
</dbReference>
<dbReference type="PANTHER" id="PTHR10288">
    <property type="entry name" value="KH DOMAIN CONTAINING RNA BINDING PROTEIN"/>
    <property type="match status" value="1"/>
</dbReference>
<dbReference type="SUPFAM" id="SSF54791">
    <property type="entry name" value="Eukaryotic type KH-domain (KH-domain type I)"/>
    <property type="match status" value="1"/>
</dbReference>
<feature type="compositionally biased region" description="Basic and acidic residues" evidence="3">
    <location>
        <begin position="34"/>
        <end position="58"/>
    </location>
</feature>
<keyword evidence="1" id="KW-0677">Repeat</keyword>
<dbReference type="CDD" id="cd00105">
    <property type="entry name" value="KH-I"/>
    <property type="match status" value="1"/>
</dbReference>
<evidence type="ECO:0000313" key="5">
    <source>
        <dbReference type="EMBL" id="KII69472.1"/>
    </source>
</evidence>
<feature type="compositionally biased region" description="Basic and acidic residues" evidence="3">
    <location>
        <begin position="89"/>
        <end position="102"/>
    </location>
</feature>
<dbReference type="AlphaFoldDB" id="A0A0C2N6B6"/>
<dbReference type="Pfam" id="PF00013">
    <property type="entry name" value="KH_1"/>
    <property type="match status" value="1"/>
</dbReference>
<keyword evidence="2" id="KW-0694">RNA-binding</keyword>
<feature type="domain" description="K Homology" evidence="4">
    <location>
        <begin position="188"/>
        <end position="259"/>
    </location>
</feature>
<name>A0A0C2N6B6_THEKT</name>
<feature type="region of interest" description="Disordered" evidence="3">
    <location>
        <begin position="34"/>
        <end position="143"/>
    </location>
</feature>
<evidence type="ECO:0000313" key="6">
    <source>
        <dbReference type="Proteomes" id="UP000031668"/>
    </source>
</evidence>
<keyword evidence="6" id="KW-1185">Reference proteome</keyword>
<dbReference type="Gene3D" id="3.30.1370.10">
    <property type="entry name" value="K Homology domain, type 1"/>
    <property type="match status" value="1"/>
</dbReference>
<evidence type="ECO:0000256" key="2">
    <source>
        <dbReference type="PROSITE-ProRule" id="PRU00117"/>
    </source>
</evidence>
<sequence length="511" mass="56761">MSVSDDGFSMTILRQSIIDCYKVIMDNKIKKDATNPKHVESSPGDLRVENITKREEQIPKTSNSKKKRDKKKKKKTMTSPETQTTLPAEVKKEPAPMTKAEKSPQAQPSKVEKPVVPAPPKVEKPTPPIPIKTEKTVPTPKTVKKQTATTVIDEKPAVESSTAQAVNDSDEWENIGARRTQKTQSDMVHRVHKCKIPSRLVGRLIGKSGASINEIRTRTNTTIDVDTTNKNANDECDVTVRGFTKDAKIVFSFIAEIISNPDRATTAILDDIERNKSLSPVSFTVVSNTKDRMNFHSAPKYESYTRESFTFNPPINHDTPSSQPDVLKSYITNNRPIIRVDDSQNSLIINQDPRPRVIQPTATVQSIPASNVVWSTAYEPKITTSRTNLTAPMDQLSVGSSVTFAQATSNARSFSQCPGTGRSSSPSATVNKFECPILHTIKTKFNIGITIDEDLWNLTSAQDQPFPATVAEYLNNIKPQQDEDQDQDDLKDNQPNDNSSSLRTFQTRPLV</sequence>
<feature type="region of interest" description="Disordered" evidence="3">
    <location>
        <begin position="478"/>
        <end position="511"/>
    </location>
</feature>
<accession>A0A0C2N6B6</accession>
<reference evidence="5 6" key="1">
    <citation type="journal article" date="2014" name="Genome Biol. Evol.">
        <title>The genome of the myxosporean Thelohanellus kitauei shows adaptations to nutrient acquisition within its fish host.</title>
        <authorList>
            <person name="Yang Y."/>
            <person name="Xiong J."/>
            <person name="Zhou Z."/>
            <person name="Huo F."/>
            <person name="Miao W."/>
            <person name="Ran C."/>
            <person name="Liu Y."/>
            <person name="Zhang J."/>
            <person name="Feng J."/>
            <person name="Wang M."/>
            <person name="Wang M."/>
            <person name="Wang L."/>
            <person name="Yao B."/>
        </authorList>
    </citation>
    <scope>NUCLEOTIDE SEQUENCE [LARGE SCALE GENOMIC DNA]</scope>
    <source>
        <strain evidence="5">Wuqing</strain>
    </source>
</reference>
<dbReference type="InterPro" id="IPR004087">
    <property type="entry name" value="KH_dom"/>
</dbReference>
<dbReference type="InterPro" id="IPR004088">
    <property type="entry name" value="KH_dom_type_1"/>
</dbReference>
<comment type="caution">
    <text evidence="5">The sequence shown here is derived from an EMBL/GenBank/DDBJ whole genome shotgun (WGS) entry which is preliminary data.</text>
</comment>
<evidence type="ECO:0000256" key="1">
    <source>
        <dbReference type="ARBA" id="ARBA00022737"/>
    </source>
</evidence>
<dbReference type="InterPro" id="IPR036612">
    <property type="entry name" value="KH_dom_type_1_sf"/>
</dbReference>
<dbReference type="Proteomes" id="UP000031668">
    <property type="component" value="Unassembled WGS sequence"/>
</dbReference>
<evidence type="ECO:0000259" key="4">
    <source>
        <dbReference type="SMART" id="SM00322"/>
    </source>
</evidence>
<organism evidence="5 6">
    <name type="scientific">Thelohanellus kitauei</name>
    <name type="common">Myxosporean</name>
    <dbReference type="NCBI Taxonomy" id="669202"/>
    <lineage>
        <taxon>Eukaryota</taxon>
        <taxon>Metazoa</taxon>
        <taxon>Cnidaria</taxon>
        <taxon>Myxozoa</taxon>
        <taxon>Myxosporea</taxon>
        <taxon>Bivalvulida</taxon>
        <taxon>Platysporina</taxon>
        <taxon>Myxobolidae</taxon>
        <taxon>Thelohanellus</taxon>
    </lineage>
</organism>
<gene>
    <name evidence="5" type="ORF">RF11_11118</name>
</gene>